<dbReference type="PANTHER" id="PTHR30627:SF1">
    <property type="entry name" value="PEPTIDOGLYCAN D,D-TRANSPEPTIDASE FTSI"/>
    <property type="match status" value="1"/>
</dbReference>
<evidence type="ECO:0000256" key="4">
    <source>
        <dbReference type="ARBA" id="ARBA00022618"/>
    </source>
</evidence>
<dbReference type="InterPro" id="IPR036138">
    <property type="entry name" value="PBP_dimer_sf"/>
</dbReference>
<dbReference type="InterPro" id="IPR012338">
    <property type="entry name" value="Beta-lactam/transpept-like"/>
</dbReference>
<keyword evidence="10 16" id="KW-0573">Peptidoglycan synthesis</keyword>
<keyword evidence="2 16" id="KW-1003">Cell membrane</keyword>
<evidence type="ECO:0000256" key="6">
    <source>
        <dbReference type="ARBA" id="ARBA00022670"/>
    </source>
</evidence>
<keyword evidence="3 16" id="KW-0997">Cell inner membrane</keyword>
<dbReference type="GO" id="GO:0000917">
    <property type="term" value="P:division septum assembly"/>
    <property type="evidence" value="ECO:0007669"/>
    <property type="project" value="UniProtKB-KW"/>
</dbReference>
<dbReference type="SUPFAM" id="SSF56601">
    <property type="entry name" value="beta-lactamase/transpeptidase-like"/>
    <property type="match status" value="1"/>
</dbReference>
<gene>
    <name evidence="16" type="primary">ftsI</name>
    <name evidence="20" type="ORF">J1N51_06535</name>
</gene>
<evidence type="ECO:0000256" key="8">
    <source>
        <dbReference type="ARBA" id="ARBA00022801"/>
    </source>
</evidence>
<dbReference type="Gene3D" id="3.40.710.10">
    <property type="entry name" value="DD-peptidase/beta-lactamase superfamily"/>
    <property type="match status" value="1"/>
</dbReference>
<dbReference type="GO" id="GO:0008955">
    <property type="term" value="F:peptidoglycan glycosyltransferase activity"/>
    <property type="evidence" value="ECO:0007669"/>
    <property type="project" value="InterPro"/>
</dbReference>
<keyword evidence="8 16" id="KW-0378">Hydrolase</keyword>
<evidence type="ECO:0000256" key="5">
    <source>
        <dbReference type="ARBA" id="ARBA00022645"/>
    </source>
</evidence>
<keyword evidence="14 16" id="KW-0131">Cell cycle</keyword>
<dbReference type="SUPFAM" id="SSF56519">
    <property type="entry name" value="Penicillin binding protein dimerisation domain"/>
    <property type="match status" value="1"/>
</dbReference>
<dbReference type="InterPro" id="IPR001460">
    <property type="entry name" value="PCN-bd_Tpept"/>
</dbReference>
<evidence type="ECO:0000313" key="21">
    <source>
        <dbReference type="Proteomes" id="UP000682739"/>
    </source>
</evidence>
<organism evidence="20 21">
    <name type="scientific">Psychrosphaera ytuae</name>
    <dbReference type="NCBI Taxonomy" id="2820710"/>
    <lineage>
        <taxon>Bacteria</taxon>
        <taxon>Pseudomonadati</taxon>
        <taxon>Pseudomonadota</taxon>
        <taxon>Gammaproteobacteria</taxon>
        <taxon>Alteromonadales</taxon>
        <taxon>Pseudoalteromonadaceae</taxon>
        <taxon>Psychrosphaera</taxon>
    </lineage>
</organism>
<dbReference type="Gene3D" id="3.90.1310.10">
    <property type="entry name" value="Penicillin-binding protein 2a (Domain 2)"/>
    <property type="match status" value="1"/>
</dbReference>
<dbReference type="GO" id="GO:0008360">
    <property type="term" value="P:regulation of cell shape"/>
    <property type="evidence" value="ECO:0007669"/>
    <property type="project" value="UniProtKB-KW"/>
</dbReference>
<keyword evidence="9 16" id="KW-0133">Cell shape</keyword>
<comment type="similarity">
    <text evidence="16">Belongs to the transpeptidase family. FtsI subfamily.</text>
</comment>
<evidence type="ECO:0000256" key="15">
    <source>
        <dbReference type="ARBA" id="ARBA00023316"/>
    </source>
</evidence>
<evidence type="ECO:0000256" key="2">
    <source>
        <dbReference type="ARBA" id="ARBA00022475"/>
    </source>
</evidence>
<sequence length="615" mass="68180">MKDWLNEKRKKQNKSATKRTKKGAQASSVQKSSKKNIHAKQKTKPTMNRWRFQFVIACLVLVFGSVVTRAAYLQIIQPERLIKEGDNRTVRVKKSSVQRGMIMDRNGNELAVSVPVQTIWADPKRVLEYPEFETDVRWKALAKVLQMSEQALLARITNNHDKRFIYLKRKTNPVVADYVQQLRIPGVRLREESKRYYPAGEITAHVVGFTNIDGQGIEGIELRHNEWMTGTPGKRKVIKDAKGREIEIIEEQKGSEPQDITLTIDQRIQSVVYQELKKAVQTFEAASGSAIVVDIETAEVLAMVNSPSFNPNNRTNVPVHRFRNRAITDTFEPGSTMKPLSVINALEYGSYGTLDLVDTSPGYMRLGGRRVSDPRNRGLLSLADVLKYSSNMGSTKLALSTPKESFLGLFYDMGLVDSSGIDLVGESTGLFNDRRRWSDSEIASLSFGYGISVTAAQLARMYTTLGAGGISRPLSIIKTDVEKPSERIISQDVAYNVLNMMESVVSEDGSGKNAIVRGYRVAGKTGTSQKATAGGYGHDYVNTFAGVGPVSDPKVAVVVVINDPKGDYYYGGETAAPTFGKIMQETLRMLNVAPDAAGDKKIQLADIRQKHEDVN</sequence>
<keyword evidence="11 16" id="KW-1133">Transmembrane helix</keyword>
<evidence type="ECO:0000256" key="12">
    <source>
        <dbReference type="ARBA" id="ARBA00023136"/>
    </source>
</evidence>
<keyword evidence="15 16" id="KW-0961">Cell wall biogenesis/degradation</keyword>
<comment type="catalytic activity">
    <reaction evidence="16">
        <text>Preferential cleavage: (Ac)2-L-Lys-D-Ala-|-D-Ala. Also transpeptidation of peptidyl-alanyl moieties that are N-acyl substituents of D-alanine.</text>
        <dbReference type="EC" id="3.4.16.4"/>
    </reaction>
</comment>
<evidence type="ECO:0000256" key="11">
    <source>
        <dbReference type="ARBA" id="ARBA00022989"/>
    </source>
</evidence>
<feature type="compositionally biased region" description="Basic residues" evidence="17">
    <location>
        <begin position="32"/>
        <end position="43"/>
    </location>
</feature>
<dbReference type="EC" id="3.4.16.4" evidence="16"/>
<evidence type="ECO:0000256" key="3">
    <source>
        <dbReference type="ARBA" id="ARBA00022519"/>
    </source>
</evidence>
<dbReference type="InterPro" id="IPR037532">
    <property type="entry name" value="FtsI_transpept"/>
</dbReference>
<evidence type="ECO:0000259" key="18">
    <source>
        <dbReference type="Pfam" id="PF00905"/>
    </source>
</evidence>
<dbReference type="InterPro" id="IPR050515">
    <property type="entry name" value="Beta-lactam/transpept"/>
</dbReference>
<dbReference type="Pfam" id="PF03717">
    <property type="entry name" value="PBP_dimer"/>
    <property type="match status" value="1"/>
</dbReference>
<dbReference type="EMBL" id="CP072110">
    <property type="protein sequence ID" value="QTH65090.1"/>
    <property type="molecule type" value="Genomic_DNA"/>
</dbReference>
<dbReference type="PANTHER" id="PTHR30627">
    <property type="entry name" value="PEPTIDOGLYCAN D,D-TRANSPEPTIDASE"/>
    <property type="match status" value="1"/>
</dbReference>
<dbReference type="Proteomes" id="UP000682739">
    <property type="component" value="Chromosome"/>
</dbReference>
<proteinExistence type="inferred from homology"/>
<reference evidence="20" key="1">
    <citation type="submission" date="2021-03" db="EMBL/GenBank/DDBJ databases">
        <title>Description of Psychrosphaera ytuae sp. nov. isolated from deep sea sediment of South China Sea.</title>
        <authorList>
            <person name="Zhang J."/>
            <person name="Xu X.-D."/>
        </authorList>
    </citation>
    <scope>NUCLEOTIDE SEQUENCE</scope>
    <source>
        <strain evidence="20">MTZ26</strain>
    </source>
</reference>
<evidence type="ECO:0000256" key="17">
    <source>
        <dbReference type="SAM" id="MobiDB-lite"/>
    </source>
</evidence>
<dbReference type="RefSeq" id="WP_208833125.1">
    <property type="nucleotide sequence ID" value="NZ_CP072110.1"/>
</dbReference>
<evidence type="ECO:0000313" key="20">
    <source>
        <dbReference type="EMBL" id="QTH65090.1"/>
    </source>
</evidence>
<dbReference type="GO" id="GO:0006508">
    <property type="term" value="P:proteolysis"/>
    <property type="evidence" value="ECO:0007669"/>
    <property type="project" value="UniProtKB-KW"/>
</dbReference>
<comment type="function">
    <text evidence="16">Catalyzes cross-linking of the peptidoglycan cell wall at the division septum.</text>
</comment>
<keyword evidence="5 16" id="KW-0121">Carboxypeptidase</keyword>
<keyword evidence="6 16" id="KW-0645">Protease</keyword>
<evidence type="ECO:0000259" key="19">
    <source>
        <dbReference type="Pfam" id="PF03717"/>
    </source>
</evidence>
<name>A0A975DDD1_9GAMM</name>
<dbReference type="HAMAP" id="MF_02080">
    <property type="entry name" value="FtsI_transpept"/>
    <property type="match status" value="1"/>
</dbReference>
<protein>
    <recommendedName>
        <fullName evidence="16">Peptidoglycan D,D-transpeptidase FtsI</fullName>
        <ecNumber evidence="16">3.4.16.4</ecNumber>
    </recommendedName>
    <alternativeName>
        <fullName evidence="16">Penicillin-binding protein 3</fullName>
        <shortName evidence="16">PBP-3</shortName>
    </alternativeName>
</protein>
<feature type="domain" description="Penicillin-binding protein transpeptidase" evidence="18">
    <location>
        <begin position="288"/>
        <end position="584"/>
    </location>
</feature>
<dbReference type="KEGG" id="psym:J1N51_06535"/>
<comment type="pathway">
    <text evidence="16">Cell wall biogenesis; peptidoglycan biosynthesis.</text>
</comment>
<evidence type="ECO:0000256" key="10">
    <source>
        <dbReference type="ARBA" id="ARBA00022984"/>
    </source>
</evidence>
<keyword evidence="4 16" id="KW-0132">Cell division</keyword>
<evidence type="ECO:0000256" key="14">
    <source>
        <dbReference type="ARBA" id="ARBA00023306"/>
    </source>
</evidence>
<feature type="compositionally biased region" description="Basic residues" evidence="17">
    <location>
        <begin position="8"/>
        <end position="22"/>
    </location>
</feature>
<keyword evidence="21" id="KW-1185">Reference proteome</keyword>
<dbReference type="GO" id="GO:0005886">
    <property type="term" value="C:plasma membrane"/>
    <property type="evidence" value="ECO:0007669"/>
    <property type="project" value="UniProtKB-UniRule"/>
</dbReference>
<evidence type="ECO:0000256" key="1">
    <source>
        <dbReference type="ARBA" id="ARBA00004370"/>
    </source>
</evidence>
<accession>A0A975DDD1</accession>
<dbReference type="Gene3D" id="3.30.450.330">
    <property type="match status" value="1"/>
</dbReference>
<keyword evidence="12 16" id="KW-0472">Membrane</keyword>
<dbReference type="GO" id="GO:0009252">
    <property type="term" value="P:peptidoglycan biosynthetic process"/>
    <property type="evidence" value="ECO:0007669"/>
    <property type="project" value="UniProtKB-UniRule"/>
</dbReference>
<evidence type="ECO:0000256" key="16">
    <source>
        <dbReference type="HAMAP-Rule" id="MF_02080"/>
    </source>
</evidence>
<feature type="domain" description="Penicillin-binding protein dimerisation" evidence="19">
    <location>
        <begin position="96"/>
        <end position="247"/>
    </location>
</feature>
<keyword evidence="13 16" id="KW-0717">Septation</keyword>
<dbReference type="GO" id="GO:0071555">
    <property type="term" value="P:cell wall organization"/>
    <property type="evidence" value="ECO:0007669"/>
    <property type="project" value="UniProtKB-KW"/>
</dbReference>
<dbReference type="GO" id="GO:0043093">
    <property type="term" value="P:FtsZ-dependent cytokinesis"/>
    <property type="evidence" value="ECO:0007669"/>
    <property type="project" value="UniProtKB-UniRule"/>
</dbReference>
<evidence type="ECO:0000256" key="9">
    <source>
        <dbReference type="ARBA" id="ARBA00022960"/>
    </source>
</evidence>
<evidence type="ECO:0000256" key="7">
    <source>
        <dbReference type="ARBA" id="ARBA00022692"/>
    </source>
</evidence>
<comment type="subcellular location">
    <subcellularLocation>
        <location evidence="1">Membrane</location>
    </subcellularLocation>
</comment>
<dbReference type="InterPro" id="IPR005311">
    <property type="entry name" value="PBP_dimer"/>
</dbReference>
<feature type="active site" description="Acyl-ester intermediate" evidence="16">
    <location>
        <position position="335"/>
    </location>
</feature>
<keyword evidence="7 16" id="KW-0812">Transmembrane</keyword>
<dbReference type="Pfam" id="PF00905">
    <property type="entry name" value="Transpeptidase"/>
    <property type="match status" value="1"/>
</dbReference>
<evidence type="ECO:0000256" key="13">
    <source>
        <dbReference type="ARBA" id="ARBA00023210"/>
    </source>
</evidence>
<dbReference type="AlphaFoldDB" id="A0A975DDD1"/>
<feature type="region of interest" description="Disordered" evidence="17">
    <location>
        <begin position="1"/>
        <end position="44"/>
    </location>
</feature>
<dbReference type="GO" id="GO:0009002">
    <property type="term" value="F:serine-type D-Ala-D-Ala carboxypeptidase activity"/>
    <property type="evidence" value="ECO:0007669"/>
    <property type="project" value="UniProtKB-UniRule"/>
</dbReference>
<dbReference type="GO" id="GO:0008658">
    <property type="term" value="F:penicillin binding"/>
    <property type="evidence" value="ECO:0007669"/>
    <property type="project" value="InterPro"/>
</dbReference>